<feature type="transmembrane region" description="Helical" evidence="1">
    <location>
        <begin position="92"/>
        <end position="111"/>
    </location>
</feature>
<evidence type="ECO:0000259" key="2">
    <source>
        <dbReference type="PROSITE" id="PS50006"/>
    </source>
</evidence>
<gene>
    <name evidence="3" type="ORF">N0F65_002233</name>
</gene>
<evidence type="ECO:0000313" key="4">
    <source>
        <dbReference type="Proteomes" id="UP001146120"/>
    </source>
</evidence>
<accession>A0AAV2YW25</accession>
<keyword evidence="1" id="KW-0472">Membrane</keyword>
<feature type="transmembrane region" description="Helical" evidence="1">
    <location>
        <begin position="21"/>
        <end position="41"/>
    </location>
</feature>
<sequence length="423" mass="46940">MDAPPQRTPRGSMRRQRRVGWNWLLATACSSALVASSAYMYNAVTTYFYVGADDFETVSDLLGNDTSDSDMLLSTVKETIASSALTQLLAQVRWLLVTLVIVGWMGGLVLLRRVRTHFSLQRLISAVVKTIITLRRSSSSHRSSRRHGGGKHARGESDVDEFDMLVVSSISPLRRVLVNTSAKGGKKWIQRDPNTEMTTEARILLHPRVGAHGGRHHSNQIILEDPYVSRYHFQIQYEPLEKEYYLQDLGSTTGTFIFIKPEVPKRLNLNDRVKVGDTEFEVVAIDQSLSTNTCLLRICFTEGPLTGIGQTIGHTTVTLGRRSSNALCITDDAAISGKHCAVSYVSGGFYITDLNSTNGTAIRLSASGEKSQRRYLRHGDVFGVGSSRFLVEYAHQLEVEDIDNLLDHHAVLRDSDDSDHNGS</sequence>
<feature type="domain" description="FHA" evidence="2">
    <location>
        <begin position="317"/>
        <end position="362"/>
    </location>
</feature>
<dbReference type="InterPro" id="IPR000253">
    <property type="entry name" value="FHA_dom"/>
</dbReference>
<dbReference type="SUPFAM" id="SSF49879">
    <property type="entry name" value="SMAD/FHA domain"/>
    <property type="match status" value="2"/>
</dbReference>
<dbReference type="CDD" id="cd00060">
    <property type="entry name" value="FHA"/>
    <property type="match status" value="2"/>
</dbReference>
<dbReference type="PROSITE" id="PS51257">
    <property type="entry name" value="PROKAR_LIPOPROTEIN"/>
    <property type="match status" value="1"/>
</dbReference>
<proteinExistence type="predicted"/>
<evidence type="ECO:0000313" key="3">
    <source>
        <dbReference type="EMBL" id="DAZ97614.1"/>
    </source>
</evidence>
<feature type="domain" description="FHA" evidence="2">
    <location>
        <begin position="211"/>
        <end position="257"/>
    </location>
</feature>
<dbReference type="PROSITE" id="PS50006">
    <property type="entry name" value="FHA_DOMAIN"/>
    <property type="match status" value="2"/>
</dbReference>
<dbReference type="InterPro" id="IPR008984">
    <property type="entry name" value="SMAD_FHA_dom_sf"/>
</dbReference>
<evidence type="ECO:0000256" key="1">
    <source>
        <dbReference type="SAM" id="Phobius"/>
    </source>
</evidence>
<reference evidence="3" key="1">
    <citation type="submission" date="2022-11" db="EMBL/GenBank/DDBJ databases">
        <authorList>
            <person name="Morgan W.R."/>
            <person name="Tartar A."/>
        </authorList>
    </citation>
    <scope>NUCLEOTIDE SEQUENCE</scope>
    <source>
        <strain evidence="3">ARSEF 373</strain>
    </source>
</reference>
<dbReference type="PANTHER" id="PTHR23308">
    <property type="entry name" value="NUCLEAR INHIBITOR OF PROTEIN PHOSPHATASE-1"/>
    <property type="match status" value="1"/>
</dbReference>
<dbReference type="InterPro" id="IPR050923">
    <property type="entry name" value="Cell_Proc_Reg/RNA_Proc"/>
</dbReference>
<dbReference type="Proteomes" id="UP001146120">
    <property type="component" value="Unassembled WGS sequence"/>
</dbReference>
<dbReference type="EMBL" id="DAKRPA010000130">
    <property type="protein sequence ID" value="DAZ97614.1"/>
    <property type="molecule type" value="Genomic_DNA"/>
</dbReference>
<dbReference type="Pfam" id="PF00498">
    <property type="entry name" value="FHA"/>
    <property type="match status" value="2"/>
</dbReference>
<keyword evidence="1" id="KW-1133">Transmembrane helix</keyword>
<name>A0AAV2YW25_9STRA</name>
<keyword evidence="1" id="KW-0812">Transmembrane</keyword>
<protein>
    <recommendedName>
        <fullName evidence="2">FHA domain-containing protein</fullName>
    </recommendedName>
</protein>
<organism evidence="3 4">
    <name type="scientific">Lagenidium giganteum</name>
    <dbReference type="NCBI Taxonomy" id="4803"/>
    <lineage>
        <taxon>Eukaryota</taxon>
        <taxon>Sar</taxon>
        <taxon>Stramenopiles</taxon>
        <taxon>Oomycota</taxon>
        <taxon>Peronosporomycetes</taxon>
        <taxon>Pythiales</taxon>
        <taxon>Pythiaceae</taxon>
    </lineage>
</organism>
<reference evidence="3" key="2">
    <citation type="journal article" date="2023" name="Microbiol Resour">
        <title>Decontamination and Annotation of the Draft Genome Sequence of the Oomycete Lagenidium giganteum ARSEF 373.</title>
        <authorList>
            <person name="Morgan W.R."/>
            <person name="Tartar A."/>
        </authorList>
    </citation>
    <scope>NUCLEOTIDE SEQUENCE</scope>
    <source>
        <strain evidence="3">ARSEF 373</strain>
    </source>
</reference>
<dbReference type="AlphaFoldDB" id="A0AAV2YW25"/>
<comment type="caution">
    <text evidence="3">The sequence shown here is derived from an EMBL/GenBank/DDBJ whole genome shotgun (WGS) entry which is preliminary data.</text>
</comment>
<keyword evidence="4" id="KW-1185">Reference proteome</keyword>
<dbReference type="SMART" id="SM00240">
    <property type="entry name" value="FHA"/>
    <property type="match status" value="2"/>
</dbReference>
<dbReference type="Gene3D" id="2.60.200.20">
    <property type="match status" value="2"/>
</dbReference>